<dbReference type="Proteomes" id="UP000593565">
    <property type="component" value="Unassembled WGS sequence"/>
</dbReference>
<accession>A0A7J6A5T3</accession>
<reference evidence="16 17" key="1">
    <citation type="submission" date="2020-02" db="EMBL/GenBank/DDBJ databases">
        <title>A chromosome-scale genome assembly of the black bullhead catfish (Ameiurus melas).</title>
        <authorList>
            <person name="Wen M."/>
            <person name="Zham M."/>
            <person name="Cabau C."/>
            <person name="Klopp C."/>
            <person name="Donnadieu C."/>
            <person name="Roques C."/>
            <person name="Bouchez O."/>
            <person name="Lampietro C."/>
            <person name="Jouanno E."/>
            <person name="Herpin A."/>
            <person name="Louis A."/>
            <person name="Berthelot C."/>
            <person name="Parey E."/>
            <person name="Roest-Crollius H."/>
            <person name="Braasch I."/>
            <person name="Postlethwait J."/>
            <person name="Robinson-Rechavi M."/>
            <person name="Echchiki A."/>
            <person name="Begum T."/>
            <person name="Montfort J."/>
            <person name="Schartl M."/>
            <person name="Bobe J."/>
            <person name="Guiguen Y."/>
        </authorList>
    </citation>
    <scope>NUCLEOTIDE SEQUENCE [LARGE SCALE GENOMIC DNA]</scope>
    <source>
        <strain evidence="16">M_S1</strain>
        <tissue evidence="16">Blood</tissue>
    </source>
</reference>
<dbReference type="PANTHER" id="PTHR14207">
    <property type="entry name" value="STEROL ISOMERASE"/>
    <property type="match status" value="1"/>
</dbReference>
<dbReference type="InterPro" id="IPR033118">
    <property type="entry name" value="EXPERA"/>
</dbReference>
<feature type="transmembrane region" description="Helical" evidence="14">
    <location>
        <begin position="121"/>
        <end position="142"/>
    </location>
</feature>
<sequence length="228" mass="26864">MTCLDDTFRLARLRSFLTALRSFISFSLVSLYLSCAFSFANISTCSSRCRTWQLNLTVGVVSLDSNRKEHRRRKFGHLEKGWFSLYYTIIPADQSFLSQLWKEYSKGDSRYVIADNFTVCMETVTACLWGPFSLWIVVAFLYNHSYRYVLQLIVSLGQLYGAVLYFFTEHRDGYMHSEYGHPIYFWFYFVFMNVLWIVVPFTLILDSWFQLSNTQALADKTVPKRKMK</sequence>
<evidence type="ECO:0000256" key="3">
    <source>
        <dbReference type="ARBA" id="ARBA00022516"/>
    </source>
</evidence>
<feature type="transmembrane region" description="Helical" evidence="14">
    <location>
        <begin position="149"/>
        <end position="168"/>
    </location>
</feature>
<keyword evidence="12" id="KW-0413">Isomerase</keyword>
<evidence type="ECO:0000259" key="15">
    <source>
        <dbReference type="PROSITE" id="PS51751"/>
    </source>
</evidence>
<comment type="caution">
    <text evidence="16">The sequence shown here is derived from an EMBL/GenBank/DDBJ whole genome shotgun (WGS) entry which is preliminary data.</text>
</comment>
<keyword evidence="8" id="KW-0443">Lipid metabolism</keyword>
<dbReference type="InterPro" id="IPR007905">
    <property type="entry name" value="EBP"/>
</dbReference>
<evidence type="ECO:0000256" key="2">
    <source>
        <dbReference type="ARBA" id="ARBA00008337"/>
    </source>
</evidence>
<keyword evidence="11" id="KW-0753">Steroid metabolism</keyword>
<evidence type="ECO:0000256" key="5">
    <source>
        <dbReference type="ARBA" id="ARBA00022955"/>
    </source>
</evidence>
<evidence type="ECO:0000313" key="16">
    <source>
        <dbReference type="EMBL" id="KAF4078194.1"/>
    </source>
</evidence>
<keyword evidence="9 13" id="KW-0472">Membrane</keyword>
<comment type="subcellular location">
    <subcellularLocation>
        <location evidence="1">Membrane</location>
        <topology evidence="1">Multi-pass membrane protein</topology>
    </subcellularLocation>
</comment>
<dbReference type="AlphaFoldDB" id="A0A7J6A5T3"/>
<keyword evidence="4 13" id="KW-0812">Transmembrane</keyword>
<evidence type="ECO:0000256" key="11">
    <source>
        <dbReference type="ARBA" id="ARBA00023221"/>
    </source>
</evidence>
<evidence type="ECO:0000256" key="12">
    <source>
        <dbReference type="ARBA" id="ARBA00023235"/>
    </source>
</evidence>
<evidence type="ECO:0000256" key="6">
    <source>
        <dbReference type="ARBA" id="ARBA00022989"/>
    </source>
</evidence>
<feature type="transmembrane region" description="Helical" evidence="14">
    <location>
        <begin position="183"/>
        <end position="205"/>
    </location>
</feature>
<dbReference type="GO" id="GO:0047750">
    <property type="term" value="F:cholestenol delta-isomerase activity"/>
    <property type="evidence" value="ECO:0007669"/>
    <property type="project" value="InterPro"/>
</dbReference>
<keyword evidence="3" id="KW-0444">Lipid biosynthesis</keyword>
<dbReference type="EMBL" id="JAAGNN010000017">
    <property type="protein sequence ID" value="KAF4078194.1"/>
    <property type="molecule type" value="Genomic_DNA"/>
</dbReference>
<dbReference type="GO" id="GO:0000247">
    <property type="term" value="F:C-8 sterol isomerase activity"/>
    <property type="evidence" value="ECO:0007669"/>
    <property type="project" value="TreeGrafter"/>
</dbReference>
<keyword evidence="7" id="KW-0756">Sterol biosynthesis</keyword>
<comment type="similarity">
    <text evidence="2">Belongs to the EBP family.</text>
</comment>
<evidence type="ECO:0000256" key="14">
    <source>
        <dbReference type="SAM" id="Phobius"/>
    </source>
</evidence>
<dbReference type="Pfam" id="PF05241">
    <property type="entry name" value="EBP"/>
    <property type="match status" value="1"/>
</dbReference>
<name>A0A7J6A5T3_AMEME</name>
<evidence type="ECO:0000256" key="1">
    <source>
        <dbReference type="ARBA" id="ARBA00004141"/>
    </source>
</evidence>
<evidence type="ECO:0000256" key="9">
    <source>
        <dbReference type="ARBA" id="ARBA00023136"/>
    </source>
</evidence>
<dbReference type="GO" id="GO:0006695">
    <property type="term" value="P:cholesterol biosynthetic process"/>
    <property type="evidence" value="ECO:0007669"/>
    <property type="project" value="TreeGrafter"/>
</dbReference>
<dbReference type="PROSITE" id="PS51751">
    <property type="entry name" value="EXPERA"/>
    <property type="match status" value="1"/>
</dbReference>
<feature type="domain" description="EXPERA" evidence="15">
    <location>
        <begin position="78"/>
        <end position="204"/>
    </location>
</feature>
<keyword evidence="17" id="KW-1185">Reference proteome</keyword>
<evidence type="ECO:0000256" key="10">
    <source>
        <dbReference type="ARBA" id="ARBA00023166"/>
    </source>
</evidence>
<feature type="transmembrane region" description="Helical" evidence="14">
    <location>
        <begin position="20"/>
        <end position="40"/>
    </location>
</feature>
<keyword evidence="6 13" id="KW-1133">Transmembrane helix</keyword>
<evidence type="ECO:0000256" key="7">
    <source>
        <dbReference type="ARBA" id="ARBA00023011"/>
    </source>
</evidence>
<keyword evidence="5" id="KW-0752">Steroid biosynthesis</keyword>
<dbReference type="GO" id="GO:0004769">
    <property type="term" value="F:steroid Delta-isomerase activity"/>
    <property type="evidence" value="ECO:0007669"/>
    <property type="project" value="TreeGrafter"/>
</dbReference>
<dbReference type="GO" id="GO:0005783">
    <property type="term" value="C:endoplasmic reticulum"/>
    <property type="evidence" value="ECO:0007669"/>
    <property type="project" value="TreeGrafter"/>
</dbReference>
<keyword evidence="10" id="KW-1207">Sterol metabolism</keyword>
<dbReference type="GO" id="GO:0016020">
    <property type="term" value="C:membrane"/>
    <property type="evidence" value="ECO:0007669"/>
    <property type="project" value="UniProtKB-SubCell"/>
</dbReference>
<evidence type="ECO:0000256" key="8">
    <source>
        <dbReference type="ARBA" id="ARBA00023098"/>
    </source>
</evidence>
<gene>
    <name evidence="16" type="ORF">AMELA_G00196570</name>
</gene>
<evidence type="ECO:0000313" key="17">
    <source>
        <dbReference type="Proteomes" id="UP000593565"/>
    </source>
</evidence>
<organism evidence="16 17">
    <name type="scientific">Ameiurus melas</name>
    <name type="common">Black bullhead</name>
    <name type="synonym">Silurus melas</name>
    <dbReference type="NCBI Taxonomy" id="219545"/>
    <lineage>
        <taxon>Eukaryota</taxon>
        <taxon>Metazoa</taxon>
        <taxon>Chordata</taxon>
        <taxon>Craniata</taxon>
        <taxon>Vertebrata</taxon>
        <taxon>Euteleostomi</taxon>
        <taxon>Actinopterygii</taxon>
        <taxon>Neopterygii</taxon>
        <taxon>Teleostei</taxon>
        <taxon>Ostariophysi</taxon>
        <taxon>Siluriformes</taxon>
        <taxon>Ictaluridae</taxon>
        <taxon>Ameiurus</taxon>
    </lineage>
</organism>
<evidence type="ECO:0000256" key="13">
    <source>
        <dbReference type="PROSITE-ProRule" id="PRU01087"/>
    </source>
</evidence>
<dbReference type="PANTHER" id="PTHR14207:SF0">
    <property type="entry name" value="3-BETA-HYDROXYSTEROID-DELTA(8),DELTA(7)-ISOMERASE"/>
    <property type="match status" value="1"/>
</dbReference>
<protein>
    <recommendedName>
        <fullName evidence="15">EXPERA domain-containing protein</fullName>
    </recommendedName>
</protein>
<proteinExistence type="inferred from homology"/>
<evidence type="ECO:0000256" key="4">
    <source>
        <dbReference type="ARBA" id="ARBA00022692"/>
    </source>
</evidence>